<keyword evidence="1" id="KW-1015">Disulfide bond</keyword>
<dbReference type="OrthoDB" id="283575at2759"/>
<dbReference type="PANTHER" id="PTHR17178">
    <property type="entry name" value="SECRETORY GRANULE PROTEOGLYCAN CORE PROTEIN"/>
    <property type="match status" value="1"/>
</dbReference>
<reference evidence="5 6" key="1">
    <citation type="submission" date="2018-02" db="EMBL/GenBank/DDBJ databases">
        <title>The genomes of Aspergillus section Nigri reveals drivers in fungal speciation.</title>
        <authorList>
            <consortium name="DOE Joint Genome Institute"/>
            <person name="Vesth T.C."/>
            <person name="Nybo J."/>
            <person name="Theobald S."/>
            <person name="Brandl J."/>
            <person name="Frisvad J.C."/>
            <person name="Nielsen K.F."/>
            <person name="Lyhne E.K."/>
            <person name="Kogle M.E."/>
            <person name="Kuo A."/>
            <person name="Riley R."/>
            <person name="Clum A."/>
            <person name="Nolan M."/>
            <person name="Lipzen A."/>
            <person name="Salamov A."/>
            <person name="Henrissat B."/>
            <person name="Wiebenga A."/>
            <person name="De vries R.P."/>
            <person name="Grigoriev I.V."/>
            <person name="Mortensen U.H."/>
            <person name="Andersen M.R."/>
            <person name="Baker S.E."/>
        </authorList>
    </citation>
    <scope>NUCLEOTIDE SEQUENCE [LARGE SCALE GENOMIC DNA]</scope>
    <source>
        <strain evidence="5 6">CBS 707.79</strain>
    </source>
</reference>
<keyword evidence="3" id="KW-1133">Transmembrane helix</keyword>
<feature type="region of interest" description="Disordered" evidence="2">
    <location>
        <begin position="528"/>
        <end position="548"/>
    </location>
</feature>
<proteinExistence type="predicted"/>
<gene>
    <name evidence="5" type="ORF">BO71DRAFT_437856</name>
</gene>
<evidence type="ECO:0000256" key="2">
    <source>
        <dbReference type="SAM" id="MobiDB-lite"/>
    </source>
</evidence>
<dbReference type="PROSITE" id="PS00022">
    <property type="entry name" value="EGF_1"/>
    <property type="match status" value="1"/>
</dbReference>
<protein>
    <recommendedName>
        <fullName evidence="4">EGF-like domain-containing protein</fullName>
    </recommendedName>
</protein>
<feature type="region of interest" description="Disordered" evidence="2">
    <location>
        <begin position="689"/>
        <end position="737"/>
    </location>
</feature>
<feature type="transmembrane region" description="Helical" evidence="3">
    <location>
        <begin position="556"/>
        <end position="582"/>
    </location>
</feature>
<evidence type="ECO:0000313" key="6">
    <source>
        <dbReference type="Proteomes" id="UP000247810"/>
    </source>
</evidence>
<feature type="compositionally biased region" description="Pro residues" evidence="2">
    <location>
        <begin position="83"/>
        <end position="96"/>
    </location>
</feature>
<organism evidence="5 6">
    <name type="scientific">Aspergillus ellipticus CBS 707.79</name>
    <dbReference type="NCBI Taxonomy" id="1448320"/>
    <lineage>
        <taxon>Eukaryota</taxon>
        <taxon>Fungi</taxon>
        <taxon>Dikarya</taxon>
        <taxon>Ascomycota</taxon>
        <taxon>Pezizomycotina</taxon>
        <taxon>Eurotiomycetes</taxon>
        <taxon>Eurotiomycetidae</taxon>
        <taxon>Eurotiales</taxon>
        <taxon>Aspergillaceae</taxon>
        <taxon>Aspergillus</taxon>
        <taxon>Aspergillus subgen. Circumdati</taxon>
    </lineage>
</organism>
<feature type="region of interest" description="Disordered" evidence="2">
    <location>
        <begin position="468"/>
        <end position="487"/>
    </location>
</feature>
<dbReference type="InterPro" id="IPR000742">
    <property type="entry name" value="EGF"/>
</dbReference>
<name>A0A319DMF6_9EURO</name>
<feature type="compositionally biased region" description="Polar residues" evidence="2">
    <location>
        <begin position="725"/>
        <end position="737"/>
    </location>
</feature>
<dbReference type="Proteomes" id="UP000247810">
    <property type="component" value="Unassembled WGS sequence"/>
</dbReference>
<feature type="compositionally biased region" description="Low complexity" evidence="2">
    <location>
        <begin position="691"/>
        <end position="700"/>
    </location>
</feature>
<dbReference type="Gene3D" id="2.10.25.10">
    <property type="entry name" value="Laminin"/>
    <property type="match status" value="1"/>
</dbReference>
<feature type="region of interest" description="Disordered" evidence="2">
    <location>
        <begin position="295"/>
        <end position="323"/>
    </location>
</feature>
<keyword evidence="6" id="KW-1185">Reference proteome</keyword>
<dbReference type="PROSITE" id="PS50026">
    <property type="entry name" value="EGF_3"/>
    <property type="match status" value="1"/>
</dbReference>
<evidence type="ECO:0000313" key="5">
    <source>
        <dbReference type="EMBL" id="PYH98760.1"/>
    </source>
</evidence>
<dbReference type="AlphaFoldDB" id="A0A319DMF6"/>
<comment type="caution">
    <text evidence="1">Lacks conserved residue(s) required for the propagation of feature annotation.</text>
</comment>
<feature type="region of interest" description="Disordered" evidence="2">
    <location>
        <begin position="1"/>
        <end position="164"/>
    </location>
</feature>
<keyword evidence="3" id="KW-0812">Transmembrane</keyword>
<feature type="compositionally biased region" description="Polar residues" evidence="2">
    <location>
        <begin position="153"/>
        <end position="163"/>
    </location>
</feature>
<feature type="disulfide bond" evidence="1">
    <location>
        <begin position="614"/>
        <end position="623"/>
    </location>
</feature>
<dbReference type="VEuPathDB" id="FungiDB:BO71DRAFT_437856"/>
<evidence type="ECO:0000259" key="4">
    <source>
        <dbReference type="PROSITE" id="PS50026"/>
    </source>
</evidence>
<feature type="compositionally biased region" description="Polar residues" evidence="2">
    <location>
        <begin position="314"/>
        <end position="323"/>
    </location>
</feature>
<dbReference type="PANTHER" id="PTHR17178:SF0">
    <property type="entry name" value="SERGLYCIN"/>
    <property type="match status" value="1"/>
</dbReference>
<dbReference type="EMBL" id="KZ825808">
    <property type="protein sequence ID" value="PYH98760.1"/>
    <property type="molecule type" value="Genomic_DNA"/>
</dbReference>
<feature type="region of interest" description="Disordered" evidence="2">
    <location>
        <begin position="198"/>
        <end position="241"/>
    </location>
</feature>
<feature type="region of interest" description="Disordered" evidence="2">
    <location>
        <begin position="766"/>
        <end position="805"/>
    </location>
</feature>
<dbReference type="STRING" id="1448320.A0A319DMF6"/>
<accession>A0A319DMF6</accession>
<sequence length="887" mass="94205">MDPKHDSAGSGPQSPEDVSRKGSVKRARQMLQAGKRPEKKLEPISKPVPFRVDPAHMTQWPLPDNHVLPHNLAHPQATLNVPKGPPPQRPPRPDCPSPSVYSERSVSDIPSAPSPLNIKRPVPSFSQPFPIQPGPRPSIRIPIPRPPSPESVAGTTPRVSVTTDELFRRSGVSSVGTFSSITELPSVPIEYRAPAIAPKKAASLAPPVPRNRGSVSPIPEEIPDSPTISKEHYAAGRPYPNSWCSGKAESEILGTYLDGDSDDDGSVHLAQGGAATLLRQASVGTRGKPALRTIQKSNASSPVPPAERTPISARPTTSGTMTTEAALKEIAVDSNRRDSISSDSTGSSHFNLEKAPIILDVSTPNPALARSYNDNEALEKEIGVLFPRAPQTMGHSYDDNRAFGEEMGGELPKAAPTMSDKRPGARRPPRLNMNAVRDAEIRGSLTSLPDLIRRATKLASNLEHGRTASRNDLLNGGGGPRFGYNDPRRKSGSIKSILASFPPPAATPEGGHSSWPFFLRRSTLHQIQSNEQPEADQEKAEPKEKQPRRCCGLPPWLFGLICVLIVIIILAAILIPVCLVVLRHKSSGENCAKSNPCENGGVSVSSGSVCSCVCANGYTGSSCTISGDASCVTTEVDNKNATMGSELPSLFEYSQQNYSIPLDAVTIMALFSQNNVSCTTENALVSFSGVSTSSSSSSSSKSRRRSLRTLSLTEPPISDYLRPNLEQTPNPTEDSTSTQILAARDAIATSNGIIFDGDPVATTGTTKGTSTATAVHGLETTATSTSSGSTATSTASSSSSNSTTVTTDDLNFARVAVLYIFEETGTLAAAEYAESNIQSYLSDDYSDTKTRSCTIDLTPSGVIGNYTVNFDDYEITMPSGSVVGKDG</sequence>
<evidence type="ECO:0000256" key="1">
    <source>
        <dbReference type="PROSITE-ProRule" id="PRU00076"/>
    </source>
</evidence>
<dbReference type="PROSITE" id="PS01186">
    <property type="entry name" value="EGF_2"/>
    <property type="match status" value="1"/>
</dbReference>
<feature type="domain" description="EGF-like" evidence="4">
    <location>
        <begin position="587"/>
        <end position="624"/>
    </location>
</feature>
<feature type="compositionally biased region" description="Basic and acidic residues" evidence="2">
    <location>
        <begin position="536"/>
        <end position="547"/>
    </location>
</feature>
<keyword evidence="1" id="KW-0245">EGF-like domain</keyword>
<evidence type="ECO:0000256" key="3">
    <source>
        <dbReference type="SAM" id="Phobius"/>
    </source>
</evidence>
<keyword evidence="3" id="KW-0472">Membrane</keyword>